<reference evidence="1" key="1">
    <citation type="submission" date="2020-03" db="EMBL/GenBank/DDBJ databases">
        <title>The deep terrestrial virosphere.</title>
        <authorList>
            <person name="Holmfeldt K."/>
            <person name="Nilsson E."/>
            <person name="Simone D."/>
            <person name="Lopez-Fernandez M."/>
            <person name="Wu X."/>
            <person name="de Brujin I."/>
            <person name="Lundin D."/>
            <person name="Andersson A."/>
            <person name="Bertilsson S."/>
            <person name="Dopson M."/>
        </authorList>
    </citation>
    <scope>NUCLEOTIDE SEQUENCE</scope>
    <source>
        <strain evidence="1">MM415A02626</strain>
    </source>
</reference>
<dbReference type="EMBL" id="MT141974">
    <property type="protein sequence ID" value="QJA72732.1"/>
    <property type="molecule type" value="Genomic_DNA"/>
</dbReference>
<sequence>MMRYEIERLGDISGKSDHKTLEDAFVQLQREYPKQEDVENGIAAIVGAEEASAVSKYLKDTLHIQEWMPERQTPDPEDDRILIWEITDTGHRKVVWHFSGWHWDPSEYGLPQGILPGDVETLYKLAND</sequence>
<organism evidence="1">
    <name type="scientific">viral metagenome</name>
    <dbReference type="NCBI Taxonomy" id="1070528"/>
    <lineage>
        <taxon>unclassified sequences</taxon>
        <taxon>metagenomes</taxon>
        <taxon>organismal metagenomes</taxon>
    </lineage>
</organism>
<proteinExistence type="predicted"/>
<name>A0A6M3JUB6_9ZZZZ</name>
<protein>
    <submittedName>
        <fullName evidence="1">Uncharacterized protein</fullName>
    </submittedName>
</protein>
<dbReference type="AlphaFoldDB" id="A0A6M3JUB6"/>
<evidence type="ECO:0000313" key="1">
    <source>
        <dbReference type="EMBL" id="QJA72732.1"/>
    </source>
</evidence>
<gene>
    <name evidence="1" type="ORF">MM415A02626_0005</name>
</gene>
<accession>A0A6M3JUB6</accession>